<dbReference type="Gene3D" id="1.20.144.10">
    <property type="entry name" value="Phosphatidic acid phosphatase type 2/haloperoxidase"/>
    <property type="match status" value="1"/>
</dbReference>
<dbReference type="PANTHER" id="PTHR14969:SF62">
    <property type="entry name" value="DECAPRENYLPHOSPHORYL-5-PHOSPHORIBOSE PHOSPHATASE RV3807C-RELATED"/>
    <property type="match status" value="1"/>
</dbReference>
<sequence>MRDVQTWLPKITRKVDAVDRDLARRSAALPRTAADPGLKALSTAANHSALWLSVAAGLAVRKGAPRRAALRGVAAIAAASAATNLLGKPLFPRRRPAARLVPRHRRLSDPPRSSSFPSGHAASAAAFATAVGMESPALGLAVAPVAAAVGYSRVHTGVHWPSDVVCGAAIGAGLAWATRRWWPLRPDEAAAVRHPADVPALRDGEGVLVLVNPGSGDGTFDPEHWVSTRWPAAKVVLAEPGRDVVADLADRLDQEGATIRALGVAGGDGTVAAVAALATTRGIPLAVLSAGTLNHFARDAGVSDSDSVADAVEQGTAARVDLGGVTVDDRPTRWFLNTASIGGYPDLVRFREQWTGRWGKWPAGAAALARVLYESSPLDVELNGVRRQVWILFAGNGSYAPRGFAPSWRPRLDGGRLDVRYVRADVPWSRLRFVLAAMTGALHRSRTYVEREHRFLDVRVHGPAVAVATDGEIGAPGNRFAFAAHGQMLSVYRRELG</sequence>
<comment type="subcellular location">
    <subcellularLocation>
        <location evidence="1">Cell membrane</location>
        <topology evidence="1">Multi-pass membrane protein</topology>
    </subcellularLocation>
</comment>
<evidence type="ECO:0000256" key="3">
    <source>
        <dbReference type="ARBA" id="ARBA00022692"/>
    </source>
</evidence>
<dbReference type="EMBL" id="BAAAYK010000038">
    <property type="protein sequence ID" value="GAA3356930.1"/>
    <property type="molecule type" value="Genomic_DNA"/>
</dbReference>
<accession>A0ABP6RM46</accession>
<dbReference type="InterPro" id="IPR036938">
    <property type="entry name" value="PAP2/HPO_sf"/>
</dbReference>
<keyword evidence="9" id="KW-1185">Reference proteome</keyword>
<dbReference type="CDD" id="cd01610">
    <property type="entry name" value="PAP2_like"/>
    <property type="match status" value="1"/>
</dbReference>
<keyword evidence="3" id="KW-0812">Transmembrane</keyword>
<dbReference type="SUPFAM" id="SSF111331">
    <property type="entry name" value="NAD kinase/diacylglycerol kinase-like"/>
    <property type="match status" value="1"/>
</dbReference>
<reference evidence="9" key="1">
    <citation type="journal article" date="2019" name="Int. J. Syst. Evol. Microbiol.">
        <title>The Global Catalogue of Microorganisms (GCM) 10K type strain sequencing project: providing services to taxonomists for standard genome sequencing and annotation.</title>
        <authorList>
            <consortium name="The Broad Institute Genomics Platform"/>
            <consortium name="The Broad Institute Genome Sequencing Center for Infectious Disease"/>
            <person name="Wu L."/>
            <person name="Ma J."/>
        </authorList>
    </citation>
    <scope>NUCLEOTIDE SEQUENCE [LARGE SCALE GENOMIC DNA]</scope>
    <source>
        <strain evidence="9">JCM 9687</strain>
    </source>
</reference>
<proteinExistence type="predicted"/>
<evidence type="ECO:0000256" key="1">
    <source>
        <dbReference type="ARBA" id="ARBA00004651"/>
    </source>
</evidence>
<dbReference type="PANTHER" id="PTHR14969">
    <property type="entry name" value="SPHINGOSINE-1-PHOSPHATE PHOSPHOHYDROLASE"/>
    <property type="match status" value="1"/>
</dbReference>
<evidence type="ECO:0000256" key="4">
    <source>
        <dbReference type="ARBA" id="ARBA00022801"/>
    </source>
</evidence>
<dbReference type="Pfam" id="PF01569">
    <property type="entry name" value="PAP2"/>
    <property type="match status" value="1"/>
</dbReference>
<dbReference type="PROSITE" id="PS50146">
    <property type="entry name" value="DAGK"/>
    <property type="match status" value="1"/>
</dbReference>
<dbReference type="InterPro" id="IPR001206">
    <property type="entry name" value="Diacylglycerol_kinase_cat_dom"/>
</dbReference>
<evidence type="ECO:0000259" key="7">
    <source>
        <dbReference type="PROSITE" id="PS50146"/>
    </source>
</evidence>
<protein>
    <submittedName>
        <fullName evidence="8">Bifunctional phosphatase PAP2/diacylglycerol kinase family protein</fullName>
    </submittedName>
</protein>
<keyword evidence="4" id="KW-0378">Hydrolase</keyword>
<dbReference type="Proteomes" id="UP001500483">
    <property type="component" value="Unassembled WGS sequence"/>
</dbReference>
<keyword evidence="8" id="KW-0808">Transferase</keyword>
<dbReference type="InterPro" id="IPR016064">
    <property type="entry name" value="NAD/diacylglycerol_kinase_sf"/>
</dbReference>
<evidence type="ECO:0000313" key="9">
    <source>
        <dbReference type="Proteomes" id="UP001500483"/>
    </source>
</evidence>
<dbReference type="Gene3D" id="3.40.50.10330">
    <property type="entry name" value="Probable inorganic polyphosphate/atp-NAD kinase, domain 1"/>
    <property type="match status" value="1"/>
</dbReference>
<gene>
    <name evidence="8" type="ORF">GCM10020366_22900</name>
</gene>
<comment type="caution">
    <text evidence="8">The sequence shown here is derived from an EMBL/GenBank/DDBJ whole genome shotgun (WGS) entry which is preliminary data.</text>
</comment>
<feature type="domain" description="DAGKc" evidence="7">
    <location>
        <begin position="202"/>
        <end position="329"/>
    </location>
</feature>
<dbReference type="SMART" id="SM00014">
    <property type="entry name" value="acidPPc"/>
    <property type="match status" value="1"/>
</dbReference>
<dbReference type="Gene3D" id="2.60.200.40">
    <property type="match status" value="1"/>
</dbReference>
<dbReference type="GO" id="GO:0016301">
    <property type="term" value="F:kinase activity"/>
    <property type="evidence" value="ECO:0007669"/>
    <property type="project" value="UniProtKB-KW"/>
</dbReference>
<evidence type="ECO:0000256" key="2">
    <source>
        <dbReference type="ARBA" id="ARBA00022475"/>
    </source>
</evidence>
<evidence type="ECO:0000256" key="5">
    <source>
        <dbReference type="ARBA" id="ARBA00022989"/>
    </source>
</evidence>
<dbReference type="InterPro" id="IPR000326">
    <property type="entry name" value="PAP2/HPO"/>
</dbReference>
<keyword evidence="6" id="KW-0472">Membrane</keyword>
<dbReference type="Pfam" id="PF00781">
    <property type="entry name" value="DAGK_cat"/>
    <property type="match status" value="1"/>
</dbReference>
<dbReference type="InterPro" id="IPR017438">
    <property type="entry name" value="ATP-NAD_kinase_N"/>
</dbReference>
<evidence type="ECO:0000313" key="8">
    <source>
        <dbReference type="EMBL" id="GAA3356930.1"/>
    </source>
</evidence>
<keyword evidence="5" id="KW-1133">Transmembrane helix</keyword>
<organism evidence="8 9">
    <name type="scientific">Saccharopolyspora gregorii</name>
    <dbReference type="NCBI Taxonomy" id="33914"/>
    <lineage>
        <taxon>Bacteria</taxon>
        <taxon>Bacillati</taxon>
        <taxon>Actinomycetota</taxon>
        <taxon>Actinomycetes</taxon>
        <taxon>Pseudonocardiales</taxon>
        <taxon>Pseudonocardiaceae</taxon>
        <taxon>Saccharopolyspora</taxon>
    </lineage>
</organism>
<name>A0ABP6RM46_9PSEU</name>
<keyword evidence="2" id="KW-1003">Cell membrane</keyword>
<keyword evidence="8" id="KW-0418">Kinase</keyword>
<dbReference type="SUPFAM" id="SSF48317">
    <property type="entry name" value="Acid phosphatase/Vanadium-dependent haloperoxidase"/>
    <property type="match status" value="1"/>
</dbReference>
<evidence type="ECO:0000256" key="6">
    <source>
        <dbReference type="ARBA" id="ARBA00023136"/>
    </source>
</evidence>
<dbReference type="SMART" id="SM00046">
    <property type="entry name" value="DAGKc"/>
    <property type="match status" value="1"/>
</dbReference>